<feature type="DNA-binding region" description="H-T-H motif" evidence="5">
    <location>
        <begin position="45"/>
        <end position="64"/>
    </location>
</feature>
<dbReference type="InterPro" id="IPR036271">
    <property type="entry name" value="Tet_transcr_reg_TetR-rel_C_sf"/>
</dbReference>
<organism evidence="8 9">
    <name type="scientific">Brachybacterium paraconglomeratum</name>
    <dbReference type="NCBI Taxonomy" id="173362"/>
    <lineage>
        <taxon>Bacteria</taxon>
        <taxon>Bacillati</taxon>
        <taxon>Actinomycetota</taxon>
        <taxon>Actinomycetes</taxon>
        <taxon>Micrococcales</taxon>
        <taxon>Dermabacteraceae</taxon>
        <taxon>Brachybacterium</taxon>
    </lineage>
</organism>
<dbReference type="GO" id="GO:0000976">
    <property type="term" value="F:transcription cis-regulatory region binding"/>
    <property type="evidence" value="ECO:0007669"/>
    <property type="project" value="TreeGrafter"/>
</dbReference>
<feature type="region of interest" description="Disordered" evidence="6">
    <location>
        <begin position="1"/>
        <end position="22"/>
    </location>
</feature>
<comment type="caution">
    <text evidence="8">The sequence shown here is derived from an EMBL/GenBank/DDBJ whole genome shotgun (WGS) entry which is preliminary data.</text>
</comment>
<proteinExistence type="predicted"/>
<keyword evidence="3 5" id="KW-0238">DNA-binding</keyword>
<dbReference type="AlphaFoldDB" id="A0A426SQR5"/>
<dbReference type="GeneID" id="78120172"/>
<dbReference type="InterPro" id="IPR050109">
    <property type="entry name" value="HTH-type_TetR-like_transc_reg"/>
</dbReference>
<dbReference type="PRINTS" id="PR00455">
    <property type="entry name" value="HTHTETR"/>
</dbReference>
<evidence type="ECO:0000313" key="8">
    <source>
        <dbReference type="EMBL" id="RRR20538.1"/>
    </source>
</evidence>
<keyword evidence="9" id="KW-1185">Reference proteome</keyword>
<dbReference type="Pfam" id="PF13977">
    <property type="entry name" value="TetR_C_6"/>
    <property type="match status" value="1"/>
</dbReference>
<dbReference type="Pfam" id="PF00440">
    <property type="entry name" value="TetR_N"/>
    <property type="match status" value="1"/>
</dbReference>
<dbReference type="GO" id="GO:0003700">
    <property type="term" value="F:DNA-binding transcription factor activity"/>
    <property type="evidence" value="ECO:0007669"/>
    <property type="project" value="TreeGrafter"/>
</dbReference>
<dbReference type="Proteomes" id="UP000274327">
    <property type="component" value="Unassembled WGS sequence"/>
</dbReference>
<feature type="domain" description="HTH tetR-type" evidence="7">
    <location>
        <begin position="22"/>
        <end position="82"/>
    </location>
</feature>
<dbReference type="RefSeq" id="WP_126984981.1">
    <property type="nucleotide sequence ID" value="NZ_ML133851.1"/>
</dbReference>
<evidence type="ECO:0000313" key="9">
    <source>
        <dbReference type="Proteomes" id="UP000274327"/>
    </source>
</evidence>
<accession>A0A426SQR5</accession>
<dbReference type="PANTHER" id="PTHR30055">
    <property type="entry name" value="HTH-TYPE TRANSCRIPTIONAL REGULATOR RUTR"/>
    <property type="match status" value="1"/>
</dbReference>
<evidence type="ECO:0000256" key="6">
    <source>
        <dbReference type="SAM" id="MobiDB-lite"/>
    </source>
</evidence>
<evidence type="ECO:0000256" key="4">
    <source>
        <dbReference type="ARBA" id="ARBA00023163"/>
    </source>
</evidence>
<dbReference type="PANTHER" id="PTHR30055:SF234">
    <property type="entry name" value="HTH-TYPE TRANSCRIPTIONAL REGULATOR BETI"/>
    <property type="match status" value="1"/>
</dbReference>
<dbReference type="SUPFAM" id="SSF48498">
    <property type="entry name" value="Tetracyclin repressor-like, C-terminal domain"/>
    <property type="match status" value="1"/>
</dbReference>
<dbReference type="InterPro" id="IPR001647">
    <property type="entry name" value="HTH_TetR"/>
</dbReference>
<keyword evidence="2" id="KW-0805">Transcription regulation</keyword>
<reference evidence="8 9" key="1">
    <citation type="submission" date="2018-07" db="EMBL/GenBank/DDBJ databases">
        <title>Brachybacteriurn paraconglorneratum KCTC 9916.</title>
        <authorList>
            <person name="Li Y."/>
        </authorList>
    </citation>
    <scope>NUCLEOTIDE SEQUENCE [LARGE SCALE GENOMIC DNA]</scope>
    <source>
        <strain evidence="8 9">KCTC 9916</strain>
    </source>
</reference>
<dbReference type="InterPro" id="IPR039538">
    <property type="entry name" value="BetI_C"/>
</dbReference>
<protein>
    <submittedName>
        <fullName evidence="8">TetR family transcriptional regulator</fullName>
    </submittedName>
</protein>
<dbReference type="PROSITE" id="PS50977">
    <property type="entry name" value="HTH_TETR_2"/>
    <property type="match status" value="1"/>
</dbReference>
<evidence type="ECO:0000256" key="3">
    <source>
        <dbReference type="ARBA" id="ARBA00023125"/>
    </source>
</evidence>
<gene>
    <name evidence="8" type="ORF">DS079_03895</name>
</gene>
<dbReference type="InterPro" id="IPR009057">
    <property type="entry name" value="Homeodomain-like_sf"/>
</dbReference>
<evidence type="ECO:0000256" key="1">
    <source>
        <dbReference type="ARBA" id="ARBA00022491"/>
    </source>
</evidence>
<evidence type="ECO:0000256" key="5">
    <source>
        <dbReference type="PROSITE-ProRule" id="PRU00335"/>
    </source>
</evidence>
<dbReference type="Gene3D" id="1.10.357.10">
    <property type="entry name" value="Tetracycline Repressor, domain 2"/>
    <property type="match status" value="1"/>
</dbReference>
<evidence type="ECO:0000256" key="2">
    <source>
        <dbReference type="ARBA" id="ARBA00023015"/>
    </source>
</evidence>
<name>A0A426SQR5_9MICO</name>
<dbReference type="SUPFAM" id="SSF46689">
    <property type="entry name" value="Homeodomain-like"/>
    <property type="match status" value="1"/>
</dbReference>
<keyword evidence="4" id="KW-0804">Transcription</keyword>
<sequence>MSTTEPRPGRRRPGRPRGQDSSVVREAALGAAIDLIAEHGYAATSMAQVAEAAGISPSGLAHHFPSKAALLGAVLDHRDSIDTLPAAEGAGPWAVFDGLVELARVNAGRRQLVALYTTVIGEAVGPDHPAHDWMLRHYELSLALLEDAVREGQRTGEIAADAPARHIARTTISLMDGLQVQWLLDPSVDMPAELGRYVEELRRRWGTGPAELS</sequence>
<keyword evidence="1" id="KW-0678">Repressor</keyword>
<evidence type="ECO:0000259" key="7">
    <source>
        <dbReference type="PROSITE" id="PS50977"/>
    </source>
</evidence>
<dbReference type="EMBL" id="QOCI01000001">
    <property type="protein sequence ID" value="RRR20538.1"/>
    <property type="molecule type" value="Genomic_DNA"/>
</dbReference>